<reference evidence="9" key="1">
    <citation type="journal article" date="2014" name="Int. J. Syst. Evol. Microbiol.">
        <title>Complete genome sequence of Corynebacterium casei LMG S-19264T (=DSM 44701T), isolated from a smear-ripened cheese.</title>
        <authorList>
            <consortium name="US DOE Joint Genome Institute (JGI-PGF)"/>
            <person name="Walter F."/>
            <person name="Albersmeier A."/>
            <person name="Kalinowski J."/>
            <person name="Ruckert C."/>
        </authorList>
    </citation>
    <scope>NUCLEOTIDE SEQUENCE</scope>
    <source>
        <strain evidence="9">CGMCC 4.5737</strain>
    </source>
</reference>
<feature type="transmembrane region" description="Helical" evidence="8">
    <location>
        <begin position="213"/>
        <end position="232"/>
    </location>
</feature>
<evidence type="ECO:0000313" key="9">
    <source>
        <dbReference type="EMBL" id="GGM67307.1"/>
    </source>
</evidence>
<dbReference type="AlphaFoldDB" id="A0A8J3CGV7"/>
<keyword evidence="6 8" id="KW-0472">Membrane</keyword>
<evidence type="ECO:0000256" key="1">
    <source>
        <dbReference type="ARBA" id="ARBA00004651"/>
    </source>
</evidence>
<comment type="subcellular location">
    <subcellularLocation>
        <location evidence="1">Cell membrane</location>
        <topology evidence="1">Multi-pass membrane protein</topology>
    </subcellularLocation>
</comment>
<keyword evidence="2" id="KW-1003">Cell membrane</keyword>
<feature type="transmembrane region" description="Helical" evidence="8">
    <location>
        <begin position="378"/>
        <end position="400"/>
    </location>
</feature>
<feature type="transmembrane region" description="Helical" evidence="8">
    <location>
        <begin position="186"/>
        <end position="206"/>
    </location>
</feature>
<feature type="transmembrane region" description="Helical" evidence="8">
    <location>
        <begin position="135"/>
        <end position="151"/>
    </location>
</feature>
<feature type="transmembrane region" description="Helical" evidence="8">
    <location>
        <begin position="28"/>
        <end position="47"/>
    </location>
</feature>
<accession>A0A8J3CGV7</accession>
<dbReference type="GO" id="GO:0005886">
    <property type="term" value="C:plasma membrane"/>
    <property type="evidence" value="ECO:0007669"/>
    <property type="project" value="UniProtKB-SubCell"/>
</dbReference>
<organism evidence="9 10">
    <name type="scientific">Longimycelium tulufanense</name>
    <dbReference type="NCBI Taxonomy" id="907463"/>
    <lineage>
        <taxon>Bacteria</taxon>
        <taxon>Bacillati</taxon>
        <taxon>Actinomycetota</taxon>
        <taxon>Actinomycetes</taxon>
        <taxon>Pseudonocardiales</taxon>
        <taxon>Pseudonocardiaceae</taxon>
        <taxon>Longimycelium</taxon>
    </lineage>
</organism>
<comment type="caution">
    <text evidence="9">The sequence shown here is derived from an EMBL/GenBank/DDBJ whole genome shotgun (WGS) entry which is preliminary data.</text>
</comment>
<evidence type="ECO:0000256" key="6">
    <source>
        <dbReference type="ARBA" id="ARBA00023136"/>
    </source>
</evidence>
<evidence type="ECO:0000256" key="5">
    <source>
        <dbReference type="ARBA" id="ARBA00022989"/>
    </source>
</evidence>
<proteinExistence type="inferred from homology"/>
<feature type="transmembrane region" description="Helical" evidence="8">
    <location>
        <begin position="109"/>
        <end position="129"/>
    </location>
</feature>
<comment type="similarity">
    <text evidence="7">Belongs to the glycosyltransferase 87 family.</text>
</comment>
<evidence type="ECO:0000256" key="2">
    <source>
        <dbReference type="ARBA" id="ARBA00022475"/>
    </source>
</evidence>
<feature type="transmembrane region" description="Helical" evidence="8">
    <location>
        <begin position="348"/>
        <end position="366"/>
    </location>
</feature>
<keyword evidence="4 8" id="KW-0812">Transmembrane</keyword>
<keyword evidence="10" id="KW-1185">Reference proteome</keyword>
<dbReference type="Pfam" id="PF09594">
    <property type="entry name" value="GT87"/>
    <property type="match status" value="1"/>
</dbReference>
<evidence type="ECO:0000256" key="3">
    <source>
        <dbReference type="ARBA" id="ARBA00022679"/>
    </source>
</evidence>
<evidence type="ECO:0000256" key="7">
    <source>
        <dbReference type="ARBA" id="ARBA00024033"/>
    </source>
</evidence>
<dbReference type="GO" id="GO:0016758">
    <property type="term" value="F:hexosyltransferase activity"/>
    <property type="evidence" value="ECO:0007669"/>
    <property type="project" value="InterPro"/>
</dbReference>
<name>A0A8J3CGV7_9PSEU</name>
<dbReference type="Proteomes" id="UP000637578">
    <property type="component" value="Unassembled WGS sequence"/>
</dbReference>
<protein>
    <submittedName>
        <fullName evidence="9">Membrane protein</fullName>
    </submittedName>
</protein>
<dbReference type="InterPro" id="IPR018584">
    <property type="entry name" value="GT87"/>
</dbReference>
<evidence type="ECO:0000256" key="4">
    <source>
        <dbReference type="ARBA" id="ARBA00022692"/>
    </source>
</evidence>
<feature type="transmembrane region" description="Helical" evidence="8">
    <location>
        <begin position="277"/>
        <end position="294"/>
    </location>
</feature>
<keyword evidence="5 8" id="KW-1133">Transmembrane helix</keyword>
<feature type="transmembrane region" description="Helical" evidence="8">
    <location>
        <begin position="87"/>
        <end position="104"/>
    </location>
</feature>
<keyword evidence="3" id="KW-0808">Transferase</keyword>
<gene>
    <name evidence="9" type="ORF">GCM10012275_42370</name>
</gene>
<sequence>MNLESLVTTRIPQVQQNNDGRKRLVSGLWLLAACASPLPLVLLWGLVSGGIGAVDLQVYRVGGEAWLRDIPLYAPGFPAPLHGPQLAFTYPPLAAVLFSVLALVPSSVALLLLTLAGFAALAATCVLAASRVGLRPGYGIGLAIAAVGLAFEPVRETLSFGQINLILMGLIALDCLLPRTRWPRGMLIGVAAAIKLTPAVFVLFFLPRRQWKPVLTAAATFVACGLLGWVLAPRDTVAYWFGALLDPSRIGGLAYTANQSLRGVLHRLGLPAGTETVAWLGTSLLVVAVTWFVVRGARGNGKDLAALIAVGATQLSISPVSWSHHWVWIAPAAVLLAGALWKYRDARLGWGVVVMLMFVLAPQWWMPRGGNHELDWSWWQHILGNVYVWSALAFLGVLAVRVARSAREARNPELDAETGVLLDEPEPVADACVQGAR</sequence>
<dbReference type="EMBL" id="BMMK01000021">
    <property type="protein sequence ID" value="GGM67307.1"/>
    <property type="molecule type" value="Genomic_DNA"/>
</dbReference>
<evidence type="ECO:0000313" key="10">
    <source>
        <dbReference type="Proteomes" id="UP000637578"/>
    </source>
</evidence>
<evidence type="ECO:0000256" key="8">
    <source>
        <dbReference type="SAM" id="Phobius"/>
    </source>
</evidence>
<feature type="transmembrane region" description="Helical" evidence="8">
    <location>
        <begin position="163"/>
        <end position="180"/>
    </location>
</feature>
<reference evidence="9" key="2">
    <citation type="submission" date="2020-09" db="EMBL/GenBank/DDBJ databases">
        <authorList>
            <person name="Sun Q."/>
            <person name="Zhou Y."/>
        </authorList>
    </citation>
    <scope>NUCLEOTIDE SEQUENCE</scope>
    <source>
        <strain evidence="9">CGMCC 4.5737</strain>
    </source>
</reference>